<sequence>AAHAPSDGSELAALLANSSLEDIQPSAYARKIKRSLPKETPDCIIRQIFLRALPQHVRLAVAALKETEVENLATIADRFLKIPEPSTSAAVRRPASPNRSATEEIMSTREKRKNTQPTLRNQLYMYTSTTILPRNSSVSHLISADFMQDATTGEELQTAMCMEDRTREPATNQKIPKQKKNEKK</sequence>
<dbReference type="PANTHER" id="PTHR33327:SF3">
    <property type="entry name" value="RNA-DIRECTED DNA POLYMERASE"/>
    <property type="match status" value="1"/>
</dbReference>
<name>A0A0K8SPX1_LYGHE</name>
<feature type="region of interest" description="Disordered" evidence="1">
    <location>
        <begin position="87"/>
        <end position="114"/>
    </location>
</feature>
<feature type="non-terminal residue" evidence="2">
    <location>
        <position position="184"/>
    </location>
</feature>
<protein>
    <submittedName>
        <fullName evidence="2">Uncharacterized protein</fullName>
    </submittedName>
</protein>
<proteinExistence type="predicted"/>
<dbReference type="PANTHER" id="PTHR33327">
    <property type="entry name" value="ENDONUCLEASE"/>
    <property type="match status" value="1"/>
</dbReference>
<dbReference type="EMBL" id="GBRD01010974">
    <property type="protein sequence ID" value="JAG54850.1"/>
    <property type="molecule type" value="Transcribed_RNA"/>
</dbReference>
<feature type="non-terminal residue" evidence="2">
    <location>
        <position position="1"/>
    </location>
</feature>
<feature type="region of interest" description="Disordered" evidence="1">
    <location>
        <begin position="163"/>
        <end position="184"/>
    </location>
</feature>
<evidence type="ECO:0000256" key="1">
    <source>
        <dbReference type="SAM" id="MobiDB-lite"/>
    </source>
</evidence>
<evidence type="ECO:0000313" key="2">
    <source>
        <dbReference type="EMBL" id="JAG54850.1"/>
    </source>
</evidence>
<accession>A0A0K8SPX1</accession>
<dbReference type="AlphaFoldDB" id="A0A0K8SPX1"/>
<reference evidence="2" key="1">
    <citation type="submission" date="2014-09" db="EMBL/GenBank/DDBJ databases">
        <authorList>
            <person name="Magalhaes I.L.F."/>
            <person name="Oliveira U."/>
            <person name="Santos F.R."/>
            <person name="Vidigal T.H.D.A."/>
            <person name="Brescovit A.D."/>
            <person name="Santos A.J."/>
        </authorList>
    </citation>
    <scope>NUCLEOTIDE SEQUENCE</scope>
</reference>
<organism evidence="2">
    <name type="scientific">Lygus hesperus</name>
    <name type="common">Western plant bug</name>
    <dbReference type="NCBI Taxonomy" id="30085"/>
    <lineage>
        <taxon>Eukaryota</taxon>
        <taxon>Metazoa</taxon>
        <taxon>Ecdysozoa</taxon>
        <taxon>Arthropoda</taxon>
        <taxon>Hexapoda</taxon>
        <taxon>Insecta</taxon>
        <taxon>Pterygota</taxon>
        <taxon>Neoptera</taxon>
        <taxon>Paraneoptera</taxon>
        <taxon>Hemiptera</taxon>
        <taxon>Heteroptera</taxon>
        <taxon>Panheteroptera</taxon>
        <taxon>Cimicomorpha</taxon>
        <taxon>Miridae</taxon>
        <taxon>Mirini</taxon>
        <taxon>Lygus</taxon>
    </lineage>
</organism>